<protein>
    <submittedName>
        <fullName evidence="1">Uncharacterized protein</fullName>
    </submittedName>
</protein>
<gene>
    <name evidence="1" type="ORF">NM688_g3883</name>
</gene>
<evidence type="ECO:0000313" key="1">
    <source>
        <dbReference type="EMBL" id="KAJ3552949.1"/>
    </source>
</evidence>
<proteinExistence type="predicted"/>
<sequence length="1515" mass="165380">MLLGHRRHRDHTASRKDDYRAWNTESDSDRQRQPTGTSHRYDIEYGASTGHDRDRHHRSSKRTDAMDTSAVATAPRPSSHRHASAAPAPPAASSSRARTQDNAQGAHDLQAYLQRRTDRRSPRSSEERVYAAEHGTTSRSIAQQSRTAHPTVSGAQTPSTSQANWIPSSQSIRELTPSLRHYHDRDRERDREKERETREQRRERKERERAALEEREWATSVSKHPDWSRDRPTTAESITDVERARDRAANKEKELERQRRREEKERRRAEREREKERERRKEEKEQERARRHRERERSAKEGRPREDSLQYYAVYPQITPTQTSIPNTKHRGDERSSGRRGPFLTDQVPSSSSNVALPYTVQSQQNAPTRPEGANESRKDEVLPTPIPPQVPEKDRKHRSHRERLLQQAGQESGLSSSEQEPSGKERKSHRTAERRRTTRELDTDAHPSGPSGSETERLQDKERRRMNQVTNDGFYSYPNRSKEGRQQSTAYGQASAPVPTAVQDTAPVGSIRSQHLAPQIVSIRAGQGPADPQTPLLHMKTSAPTTQPRPREQQAAATQVPTAPAQGRYSPQSYPVQSSSSRPAVPPTTPQDMPRIQGNQPYYRQTSTVPPHSQQQAPAQQPGTSLQAAPENGPTTHHTSAYPAQGAVGYQPRSSQNVPYVNGNVHATRHTTSQNPAGVVTDPPVQRTYVPPIPAKGLQPPPITKSRSGSSLKRVANAHLEATSASTAQPAAHLARLSVYRSPGPAISAELVVPVALNKSHRSSGGDPGKTPRAPAQDLSSRFPLHEDMLTSASSSTLAPGTGRSAANILPGYSQHYAADAINQGSSAHPAPVRPSSYTPLLENMPGAYGGNTPLKHSAQISRAENETPIPIPVPRVNGGPVQDAATLYQYSGQQQSQISRLATGTSQAKPPQVSSASAYATAHAQGARPVASRYTQQGAQEPSTMLTAPMATSGHSPHRKTSQQSLQRPSSVHLTPHLGPATPKHSPSARLGTRNGSTDTIQHTPVKNSPNDPYRSLAQRNSNGSLRTTQPSSRPDTKTTRTLQMSEYPDSARYRSTVPVPYPANASHQHGNYSANTTNQAHGPSTTHHSRSASQPTNQYDYQPSIQRNHTAMATSGAAPSPAAAPSASALAAAYRSGLYNAEHNTRSQESSSHRVPQRSAPSPAPSISGGRTYVAAPAPSLLSKSGFATTTTPGQPTRSQTHPVPLSRPPGAPTSASHSRTVSDPQFSRVAISGHPSTPAPKSQLAALPNPSEELLKTPSSIARSVSKGSQLPPPVARTSTQSIKSKDRDSRVKSILGFFRSRSSPPKEEGASPPSAAPPKPRQRSTSQTTFTAMAASVKNIVAPHPTATRSQAPRPPGPPAPEPPSTPTSRQDRRRHPERPEVLSPIPVQATAELSAQLGHGQQQKMFTPFRLLSKKHRAISEASVEAQDGTATNTMIGGESARSSTAGRPSPPLRDPMEATMTWRIREDQERMDKGTGRRRRRPPGVVFDLGEDSTDTEKARPIRISTRR</sequence>
<accession>A0ACC1T4J5</accession>
<dbReference type="Proteomes" id="UP001148662">
    <property type="component" value="Unassembled WGS sequence"/>
</dbReference>
<comment type="caution">
    <text evidence="1">The sequence shown here is derived from an EMBL/GenBank/DDBJ whole genome shotgun (WGS) entry which is preliminary data.</text>
</comment>
<organism evidence="1 2">
    <name type="scientific">Phlebia brevispora</name>
    <dbReference type="NCBI Taxonomy" id="194682"/>
    <lineage>
        <taxon>Eukaryota</taxon>
        <taxon>Fungi</taxon>
        <taxon>Dikarya</taxon>
        <taxon>Basidiomycota</taxon>
        <taxon>Agaricomycotina</taxon>
        <taxon>Agaricomycetes</taxon>
        <taxon>Polyporales</taxon>
        <taxon>Meruliaceae</taxon>
        <taxon>Phlebia</taxon>
    </lineage>
</organism>
<dbReference type="EMBL" id="JANHOG010000597">
    <property type="protein sequence ID" value="KAJ3552949.1"/>
    <property type="molecule type" value="Genomic_DNA"/>
</dbReference>
<name>A0ACC1T4J5_9APHY</name>
<reference evidence="1" key="1">
    <citation type="submission" date="2022-07" db="EMBL/GenBank/DDBJ databases">
        <title>Genome Sequence of Phlebia brevispora.</title>
        <authorList>
            <person name="Buettner E."/>
        </authorList>
    </citation>
    <scope>NUCLEOTIDE SEQUENCE</scope>
    <source>
        <strain evidence="1">MPL23</strain>
    </source>
</reference>
<keyword evidence="2" id="KW-1185">Reference proteome</keyword>
<evidence type="ECO:0000313" key="2">
    <source>
        <dbReference type="Proteomes" id="UP001148662"/>
    </source>
</evidence>